<dbReference type="Pfam" id="PF11145">
    <property type="entry name" value="DUF2921"/>
    <property type="match status" value="1"/>
</dbReference>
<feature type="transmembrane region" description="Helical" evidence="10">
    <location>
        <begin position="189"/>
        <end position="208"/>
    </location>
</feature>
<sequence>MGRRKSGGTKAEADSQKSHGLALGIACVVGDRMGVDGEEMEENAESSNLDDSPLIGADNTSAGLRLNAEKKSTHEVSYSFLIHELLLVAILSEGIYNAQTGLLCMVGCGYVASLVAKQQMERGEIMDSEIIISIQFAPLKHSAGDKITGTIGSTRDKMDPLFFEPFGITSSAIYTEQAIQSIWRMDVEIIMVMISLTLSCFFVGLQLLHVKKNQEVLPSISIIMLIILTLGNMIPLVLYYYATLKVCYLKERERKCVWCCTLVHLE</sequence>
<dbReference type="Pfam" id="PF25333">
    <property type="entry name" value="DUF2921_N"/>
    <property type="match status" value="1"/>
</dbReference>
<dbReference type="EMBL" id="JACMSC010000110">
    <property type="protein sequence ID" value="KAG6466853.1"/>
    <property type="molecule type" value="Genomic_DNA"/>
</dbReference>
<keyword evidence="6 10" id="KW-0812">Transmembrane</keyword>
<dbReference type="AlphaFoldDB" id="A0A8J5C1E3"/>
<dbReference type="EC" id="2.3.2.27" evidence="4"/>
<evidence type="ECO:0000256" key="7">
    <source>
        <dbReference type="ARBA" id="ARBA00022786"/>
    </source>
</evidence>
<comment type="subcellular location">
    <subcellularLocation>
        <location evidence="2">Endomembrane system</location>
        <topology evidence="2">Multi-pass membrane protein</topology>
    </subcellularLocation>
</comment>
<keyword evidence="14" id="KW-1185">Reference proteome</keyword>
<comment type="caution">
    <text evidence="13">The sequence shown here is derived from an EMBL/GenBank/DDBJ whole genome shotgun (WGS) entry which is preliminary data.</text>
</comment>
<evidence type="ECO:0000256" key="1">
    <source>
        <dbReference type="ARBA" id="ARBA00000900"/>
    </source>
</evidence>
<evidence type="ECO:0000256" key="5">
    <source>
        <dbReference type="ARBA" id="ARBA00022679"/>
    </source>
</evidence>
<evidence type="ECO:0000256" key="8">
    <source>
        <dbReference type="ARBA" id="ARBA00022989"/>
    </source>
</evidence>
<accession>A0A8J5C1E3</accession>
<evidence type="ECO:0000256" key="3">
    <source>
        <dbReference type="ARBA" id="ARBA00004906"/>
    </source>
</evidence>
<evidence type="ECO:0000313" key="13">
    <source>
        <dbReference type="EMBL" id="KAG6466853.1"/>
    </source>
</evidence>
<reference evidence="13 14" key="1">
    <citation type="submission" date="2020-08" db="EMBL/GenBank/DDBJ databases">
        <title>Plant Genome Project.</title>
        <authorList>
            <person name="Zhang R.-G."/>
        </authorList>
    </citation>
    <scope>NUCLEOTIDE SEQUENCE [LARGE SCALE GENOMIC DNA]</scope>
    <source>
        <tissue evidence="13">Rhizome</tissue>
    </source>
</reference>
<comment type="catalytic activity">
    <reaction evidence="1">
        <text>S-ubiquitinyl-[E2 ubiquitin-conjugating enzyme]-L-cysteine + [acceptor protein]-L-lysine = [E2 ubiquitin-conjugating enzyme]-L-cysteine + N(6)-ubiquitinyl-[acceptor protein]-L-lysine.</text>
        <dbReference type="EC" id="2.3.2.27"/>
    </reaction>
</comment>
<dbReference type="GO" id="GO:0012505">
    <property type="term" value="C:endomembrane system"/>
    <property type="evidence" value="ECO:0007669"/>
    <property type="project" value="UniProtKB-SubCell"/>
</dbReference>
<evidence type="ECO:0000256" key="9">
    <source>
        <dbReference type="ARBA" id="ARBA00023136"/>
    </source>
</evidence>
<dbReference type="InterPro" id="IPR021319">
    <property type="entry name" value="DUF2921"/>
</dbReference>
<evidence type="ECO:0000256" key="10">
    <source>
        <dbReference type="SAM" id="Phobius"/>
    </source>
</evidence>
<keyword evidence="7" id="KW-0833">Ubl conjugation pathway</keyword>
<feature type="transmembrane region" description="Helical" evidence="10">
    <location>
        <begin position="220"/>
        <end position="242"/>
    </location>
</feature>
<evidence type="ECO:0000256" key="2">
    <source>
        <dbReference type="ARBA" id="ARBA00004127"/>
    </source>
</evidence>
<organism evidence="13 14">
    <name type="scientific">Zingiber officinale</name>
    <name type="common">Ginger</name>
    <name type="synonym">Amomum zingiber</name>
    <dbReference type="NCBI Taxonomy" id="94328"/>
    <lineage>
        <taxon>Eukaryota</taxon>
        <taxon>Viridiplantae</taxon>
        <taxon>Streptophyta</taxon>
        <taxon>Embryophyta</taxon>
        <taxon>Tracheophyta</taxon>
        <taxon>Spermatophyta</taxon>
        <taxon>Magnoliopsida</taxon>
        <taxon>Liliopsida</taxon>
        <taxon>Zingiberales</taxon>
        <taxon>Zingiberaceae</taxon>
        <taxon>Zingiber</taxon>
    </lineage>
</organism>
<protein>
    <recommendedName>
        <fullName evidence="4">RING-type E3 ubiquitin transferase</fullName>
        <ecNumber evidence="4">2.3.2.27</ecNumber>
    </recommendedName>
</protein>
<comment type="pathway">
    <text evidence="3">Protein modification; protein ubiquitination.</text>
</comment>
<keyword evidence="9 10" id="KW-0472">Membrane</keyword>
<gene>
    <name evidence="13" type="ORF">ZIOFF_075337</name>
</gene>
<evidence type="ECO:0000259" key="11">
    <source>
        <dbReference type="Pfam" id="PF11145"/>
    </source>
</evidence>
<name>A0A8J5C1E3_ZINOF</name>
<evidence type="ECO:0000256" key="6">
    <source>
        <dbReference type="ARBA" id="ARBA00022692"/>
    </source>
</evidence>
<keyword evidence="8 10" id="KW-1133">Transmembrane helix</keyword>
<feature type="domain" description="DUF2921" evidence="12">
    <location>
        <begin position="87"/>
        <end position="165"/>
    </location>
</feature>
<dbReference type="InterPro" id="IPR057425">
    <property type="entry name" value="DUF2921_N"/>
</dbReference>
<dbReference type="PANTHER" id="PTHR33389">
    <property type="entry name" value="FAMILY PROTEIN, PUTATIVE (DUF2921)-RELATED"/>
    <property type="match status" value="1"/>
</dbReference>
<evidence type="ECO:0000256" key="4">
    <source>
        <dbReference type="ARBA" id="ARBA00012483"/>
    </source>
</evidence>
<evidence type="ECO:0000313" key="14">
    <source>
        <dbReference type="Proteomes" id="UP000734854"/>
    </source>
</evidence>
<keyword evidence="5" id="KW-0808">Transferase</keyword>
<dbReference type="GO" id="GO:0061630">
    <property type="term" value="F:ubiquitin protein ligase activity"/>
    <property type="evidence" value="ECO:0007669"/>
    <property type="project" value="UniProtKB-EC"/>
</dbReference>
<feature type="domain" description="SWEET-like" evidence="11">
    <location>
        <begin position="179"/>
        <end position="240"/>
    </location>
</feature>
<proteinExistence type="predicted"/>
<evidence type="ECO:0000259" key="12">
    <source>
        <dbReference type="Pfam" id="PF25333"/>
    </source>
</evidence>
<dbReference type="PANTHER" id="PTHR33389:SF18">
    <property type="entry name" value="OS01G0677900 PROTEIN"/>
    <property type="match status" value="1"/>
</dbReference>
<dbReference type="Proteomes" id="UP000734854">
    <property type="component" value="Unassembled WGS sequence"/>
</dbReference>